<dbReference type="InterPro" id="IPR009000">
    <property type="entry name" value="Transl_B-barrel_sf"/>
</dbReference>
<feature type="domain" description="RimM N-terminal" evidence="5">
    <location>
        <begin position="6"/>
        <end position="77"/>
    </location>
</feature>
<evidence type="ECO:0000259" key="5">
    <source>
        <dbReference type="Pfam" id="PF01782"/>
    </source>
</evidence>
<sequence>MDERITIGYLTRTKGVRGWVVTEPLTDDPHRFEAVEDVVVEIDRREPIELKIEDWRLEGTIVLLKFAGIDTPEEARERVLKGYVTIPKDQLAPLPEGQHYVFDLIGCQVVDADDVDLGAVTQVLPMPSADVIVVRRPRGGEAMVPMVGDFVESVDTQARQIRVRGVEELFED</sequence>
<dbReference type="SUPFAM" id="SSF50346">
    <property type="entry name" value="PRC-barrel domain"/>
    <property type="match status" value="1"/>
</dbReference>
<protein>
    <recommendedName>
        <fullName evidence="8">Ribosome maturation factor RimM</fullName>
    </recommendedName>
</protein>
<keyword evidence="4" id="KW-0143">Chaperone</keyword>
<organism evidence="7">
    <name type="scientific">marine metagenome</name>
    <dbReference type="NCBI Taxonomy" id="408172"/>
    <lineage>
        <taxon>unclassified sequences</taxon>
        <taxon>metagenomes</taxon>
        <taxon>ecological metagenomes</taxon>
    </lineage>
</organism>
<evidence type="ECO:0000256" key="3">
    <source>
        <dbReference type="ARBA" id="ARBA00022552"/>
    </source>
</evidence>
<dbReference type="InterPro" id="IPR036976">
    <property type="entry name" value="RimM_N_sf"/>
</dbReference>
<dbReference type="PANTHER" id="PTHR33692:SF1">
    <property type="entry name" value="RIBOSOME MATURATION FACTOR RIMM"/>
    <property type="match status" value="1"/>
</dbReference>
<feature type="domain" description="Ribosome maturation factor RimM PRC barrel" evidence="6">
    <location>
        <begin position="102"/>
        <end position="165"/>
    </location>
</feature>
<keyword evidence="3" id="KW-0698">rRNA processing</keyword>
<dbReference type="InterPro" id="IPR056792">
    <property type="entry name" value="PRC_RimM"/>
</dbReference>
<dbReference type="Gene3D" id="2.30.30.240">
    <property type="entry name" value="PRC-barrel domain"/>
    <property type="match status" value="1"/>
</dbReference>
<evidence type="ECO:0000259" key="6">
    <source>
        <dbReference type="Pfam" id="PF24986"/>
    </source>
</evidence>
<dbReference type="NCBIfam" id="TIGR02273">
    <property type="entry name" value="16S_RimM"/>
    <property type="match status" value="1"/>
</dbReference>
<dbReference type="GO" id="GO:0006364">
    <property type="term" value="P:rRNA processing"/>
    <property type="evidence" value="ECO:0007669"/>
    <property type="project" value="UniProtKB-KW"/>
</dbReference>
<dbReference type="Pfam" id="PF01782">
    <property type="entry name" value="RimM"/>
    <property type="match status" value="1"/>
</dbReference>
<evidence type="ECO:0000256" key="1">
    <source>
        <dbReference type="ARBA" id="ARBA00022490"/>
    </source>
</evidence>
<evidence type="ECO:0000256" key="2">
    <source>
        <dbReference type="ARBA" id="ARBA00022517"/>
    </source>
</evidence>
<proteinExistence type="inferred from homology"/>
<dbReference type="EMBL" id="UINC01025947">
    <property type="protein sequence ID" value="SVB02501.1"/>
    <property type="molecule type" value="Genomic_DNA"/>
</dbReference>
<evidence type="ECO:0008006" key="8">
    <source>
        <dbReference type="Google" id="ProtNLM"/>
    </source>
</evidence>
<dbReference type="HAMAP" id="MF_00014">
    <property type="entry name" value="Ribosome_mat_RimM"/>
    <property type="match status" value="1"/>
</dbReference>
<gene>
    <name evidence="7" type="ORF">METZ01_LOCUS155355</name>
</gene>
<dbReference type="InterPro" id="IPR011961">
    <property type="entry name" value="RimM"/>
</dbReference>
<dbReference type="SUPFAM" id="SSF50447">
    <property type="entry name" value="Translation proteins"/>
    <property type="match status" value="1"/>
</dbReference>
<evidence type="ECO:0000313" key="7">
    <source>
        <dbReference type="EMBL" id="SVB02501.1"/>
    </source>
</evidence>
<name>A0A382AMK8_9ZZZZ</name>
<evidence type="ECO:0000256" key="4">
    <source>
        <dbReference type="ARBA" id="ARBA00023186"/>
    </source>
</evidence>
<dbReference type="Pfam" id="PF24986">
    <property type="entry name" value="PRC_RimM"/>
    <property type="match status" value="1"/>
</dbReference>
<dbReference type="Gene3D" id="2.40.30.60">
    <property type="entry name" value="RimM"/>
    <property type="match status" value="1"/>
</dbReference>
<accession>A0A382AMK8</accession>
<keyword evidence="1" id="KW-0963">Cytoplasm</keyword>
<dbReference type="PANTHER" id="PTHR33692">
    <property type="entry name" value="RIBOSOME MATURATION FACTOR RIMM"/>
    <property type="match status" value="1"/>
</dbReference>
<keyword evidence="2" id="KW-0690">Ribosome biogenesis</keyword>
<dbReference type="GO" id="GO:0043022">
    <property type="term" value="F:ribosome binding"/>
    <property type="evidence" value="ECO:0007669"/>
    <property type="project" value="InterPro"/>
</dbReference>
<reference evidence="7" key="1">
    <citation type="submission" date="2018-05" db="EMBL/GenBank/DDBJ databases">
        <authorList>
            <person name="Lanie J.A."/>
            <person name="Ng W.-L."/>
            <person name="Kazmierczak K.M."/>
            <person name="Andrzejewski T.M."/>
            <person name="Davidsen T.M."/>
            <person name="Wayne K.J."/>
            <person name="Tettelin H."/>
            <person name="Glass J.I."/>
            <person name="Rusch D."/>
            <person name="Podicherti R."/>
            <person name="Tsui H.-C.T."/>
            <person name="Winkler M.E."/>
        </authorList>
    </citation>
    <scope>NUCLEOTIDE SEQUENCE</scope>
</reference>
<dbReference type="InterPro" id="IPR011033">
    <property type="entry name" value="PRC_barrel-like_sf"/>
</dbReference>
<dbReference type="AlphaFoldDB" id="A0A382AMK8"/>
<dbReference type="GO" id="GO:0005840">
    <property type="term" value="C:ribosome"/>
    <property type="evidence" value="ECO:0007669"/>
    <property type="project" value="InterPro"/>
</dbReference>
<dbReference type="InterPro" id="IPR002676">
    <property type="entry name" value="RimM_N"/>
</dbReference>